<feature type="region of interest" description="Disordered" evidence="8">
    <location>
        <begin position="1"/>
        <end position="37"/>
    </location>
</feature>
<dbReference type="PROSITE" id="PS51462">
    <property type="entry name" value="NUDIX"/>
    <property type="match status" value="1"/>
</dbReference>
<dbReference type="PANTHER" id="PTHR12992:SF11">
    <property type="entry name" value="MITOCHONDRIAL COENZYME A DIPHOSPHATASE NUDT8"/>
    <property type="match status" value="1"/>
</dbReference>
<dbReference type="CDD" id="cd03426">
    <property type="entry name" value="NUDIX_CoAse_Nudt7"/>
    <property type="match status" value="1"/>
</dbReference>
<keyword evidence="5" id="KW-0378">Hydrolase</keyword>
<dbReference type="PROSITE" id="PS01293">
    <property type="entry name" value="NUDIX_COA"/>
    <property type="match status" value="1"/>
</dbReference>
<protein>
    <submittedName>
        <fullName evidence="10">CoA pyrophosphatase</fullName>
    </submittedName>
</protein>
<organism evidence="10 11">
    <name type="scientific">Ornithinimicrobium ciconiae</name>
    <dbReference type="NCBI Taxonomy" id="2594265"/>
    <lineage>
        <taxon>Bacteria</taxon>
        <taxon>Bacillati</taxon>
        <taxon>Actinomycetota</taxon>
        <taxon>Actinomycetes</taxon>
        <taxon>Micrococcales</taxon>
        <taxon>Ornithinimicrobiaceae</taxon>
        <taxon>Ornithinimicrobium</taxon>
    </lineage>
</organism>
<keyword evidence="7" id="KW-0464">Manganese</keyword>
<feature type="domain" description="Nudix hydrolase" evidence="9">
    <location>
        <begin position="49"/>
        <end position="197"/>
    </location>
</feature>
<keyword evidence="6" id="KW-0460">Magnesium</keyword>
<dbReference type="GO" id="GO:0030145">
    <property type="term" value="F:manganese ion binding"/>
    <property type="evidence" value="ECO:0007669"/>
    <property type="project" value="InterPro"/>
</dbReference>
<dbReference type="Gene3D" id="3.90.79.10">
    <property type="entry name" value="Nucleoside Triphosphate Pyrophosphohydrolase"/>
    <property type="match status" value="1"/>
</dbReference>
<evidence type="ECO:0000256" key="6">
    <source>
        <dbReference type="ARBA" id="ARBA00022842"/>
    </source>
</evidence>
<gene>
    <name evidence="10" type="ORF">FNH13_17835</name>
</gene>
<keyword evidence="4" id="KW-0479">Metal-binding</keyword>
<evidence type="ECO:0000256" key="1">
    <source>
        <dbReference type="ARBA" id="ARBA00001936"/>
    </source>
</evidence>
<evidence type="ECO:0000256" key="4">
    <source>
        <dbReference type="ARBA" id="ARBA00022723"/>
    </source>
</evidence>
<proteinExistence type="inferred from homology"/>
<comment type="similarity">
    <text evidence="3">Belongs to the Nudix hydrolase family. PCD1 subfamily.</text>
</comment>
<evidence type="ECO:0000313" key="10">
    <source>
        <dbReference type="EMBL" id="QDO89959.1"/>
    </source>
</evidence>
<accession>A0A516GEK5</accession>
<comment type="cofactor">
    <cofactor evidence="2">
        <name>Mg(2+)</name>
        <dbReference type="ChEBI" id="CHEBI:18420"/>
    </cofactor>
</comment>
<dbReference type="RefSeq" id="WP_143784679.1">
    <property type="nucleotide sequence ID" value="NZ_CP041616.1"/>
</dbReference>
<dbReference type="GO" id="GO:0010945">
    <property type="term" value="F:coenzyme A diphosphatase activity"/>
    <property type="evidence" value="ECO:0007669"/>
    <property type="project" value="InterPro"/>
</dbReference>
<evidence type="ECO:0000313" key="11">
    <source>
        <dbReference type="Proteomes" id="UP000315395"/>
    </source>
</evidence>
<comment type="cofactor">
    <cofactor evidence="1">
        <name>Mn(2+)</name>
        <dbReference type="ChEBI" id="CHEBI:29035"/>
    </cofactor>
</comment>
<sequence>MSGERPGSAAAAQDDTQAPGWLRDLAARAGRPEGTAPWARMLPPGGQPGHRQSAVLLLFAGSHPGDGSGVPADLSILLTERAHTLRSHPGQVSFPGGRAEPLDPDLTATALRETHEEVGVEPASVAVAGRLPPLSLVVSSHDVSPVLGWWARPGRAWAREPREVARVLQVPVADLAHPAHRFRVGHPGGWVGPAFQAEDLVVWGFTAMVLDGILRLGGWELPWDESDVRPVP</sequence>
<evidence type="ECO:0000256" key="3">
    <source>
        <dbReference type="ARBA" id="ARBA00006506"/>
    </source>
</evidence>
<name>A0A516GEK5_9MICO</name>
<dbReference type="GO" id="GO:0009132">
    <property type="term" value="P:nucleoside diphosphate metabolic process"/>
    <property type="evidence" value="ECO:0007669"/>
    <property type="project" value="InterPro"/>
</dbReference>
<evidence type="ECO:0000256" key="8">
    <source>
        <dbReference type="SAM" id="MobiDB-lite"/>
    </source>
</evidence>
<dbReference type="EMBL" id="CP041616">
    <property type="protein sequence ID" value="QDO89959.1"/>
    <property type="molecule type" value="Genomic_DNA"/>
</dbReference>
<evidence type="ECO:0000259" key="9">
    <source>
        <dbReference type="PROSITE" id="PS51462"/>
    </source>
</evidence>
<dbReference type="InterPro" id="IPR045121">
    <property type="entry name" value="CoAse"/>
</dbReference>
<dbReference type="SUPFAM" id="SSF55811">
    <property type="entry name" value="Nudix"/>
    <property type="match status" value="1"/>
</dbReference>
<dbReference type="GO" id="GO:0000287">
    <property type="term" value="F:magnesium ion binding"/>
    <property type="evidence" value="ECO:0007669"/>
    <property type="project" value="InterPro"/>
</dbReference>
<evidence type="ECO:0000256" key="7">
    <source>
        <dbReference type="ARBA" id="ARBA00023211"/>
    </source>
</evidence>
<keyword evidence="11" id="KW-1185">Reference proteome</keyword>
<dbReference type="KEGG" id="orz:FNH13_17835"/>
<evidence type="ECO:0000256" key="2">
    <source>
        <dbReference type="ARBA" id="ARBA00001946"/>
    </source>
</evidence>
<reference evidence="10 11" key="1">
    <citation type="submission" date="2019-07" db="EMBL/GenBank/DDBJ databases">
        <title>complete genome sequencing of Ornithinimicrobium sp. H23M54.</title>
        <authorList>
            <person name="Bae J.-W."/>
            <person name="Lee S.-Y."/>
        </authorList>
    </citation>
    <scope>NUCLEOTIDE SEQUENCE [LARGE SCALE GENOMIC DNA]</scope>
    <source>
        <strain evidence="10 11">H23M54</strain>
    </source>
</reference>
<dbReference type="Pfam" id="PF00293">
    <property type="entry name" value="NUDIX"/>
    <property type="match status" value="1"/>
</dbReference>
<dbReference type="InterPro" id="IPR015797">
    <property type="entry name" value="NUDIX_hydrolase-like_dom_sf"/>
</dbReference>
<dbReference type="Proteomes" id="UP000315395">
    <property type="component" value="Chromosome"/>
</dbReference>
<dbReference type="InterPro" id="IPR000086">
    <property type="entry name" value="NUDIX_hydrolase_dom"/>
</dbReference>
<dbReference type="InterPro" id="IPR000059">
    <property type="entry name" value="NUDIX_hydrolase_NudL_CS"/>
</dbReference>
<evidence type="ECO:0000256" key="5">
    <source>
        <dbReference type="ARBA" id="ARBA00022801"/>
    </source>
</evidence>
<dbReference type="PANTHER" id="PTHR12992">
    <property type="entry name" value="NUDIX HYDROLASE"/>
    <property type="match status" value="1"/>
</dbReference>
<dbReference type="OrthoDB" id="9802805at2"/>
<dbReference type="AlphaFoldDB" id="A0A516GEK5"/>